<dbReference type="AlphaFoldDB" id="A0A0V1DEE5"/>
<evidence type="ECO:0000313" key="3">
    <source>
        <dbReference type="Proteomes" id="UP000054653"/>
    </source>
</evidence>
<reference evidence="2 3" key="1">
    <citation type="submission" date="2015-01" db="EMBL/GenBank/DDBJ databases">
        <title>Evolution of Trichinella species and genotypes.</title>
        <authorList>
            <person name="Korhonen P.K."/>
            <person name="Edoardo P."/>
            <person name="Giuseppe L.R."/>
            <person name="Gasser R.B."/>
        </authorList>
    </citation>
    <scope>NUCLEOTIDE SEQUENCE [LARGE SCALE GENOMIC DNA]</scope>
    <source>
        <strain evidence="2">ISS120</strain>
    </source>
</reference>
<evidence type="ECO:0000313" key="2">
    <source>
        <dbReference type="EMBL" id="KRY59950.1"/>
    </source>
</evidence>
<sequence length="71" mass="7693">MGRAYHNHVAGSSKTSERMDLRNEPAEVFTFTDRARPSAPVNTSRMRPKAQRPIGVPGPPTSTISLTRGGS</sequence>
<comment type="caution">
    <text evidence="2">The sequence shown here is derived from an EMBL/GenBank/DDBJ whole genome shotgun (WGS) entry which is preliminary data.</text>
</comment>
<proteinExistence type="predicted"/>
<keyword evidence="3" id="KW-1185">Reference proteome</keyword>
<dbReference type="Proteomes" id="UP000054653">
    <property type="component" value="Unassembled WGS sequence"/>
</dbReference>
<feature type="compositionally biased region" description="Basic and acidic residues" evidence="1">
    <location>
        <begin position="15"/>
        <end position="25"/>
    </location>
</feature>
<organism evidence="2 3">
    <name type="scientific">Trichinella britovi</name>
    <name type="common">Parasitic roundworm</name>
    <dbReference type="NCBI Taxonomy" id="45882"/>
    <lineage>
        <taxon>Eukaryota</taxon>
        <taxon>Metazoa</taxon>
        <taxon>Ecdysozoa</taxon>
        <taxon>Nematoda</taxon>
        <taxon>Enoplea</taxon>
        <taxon>Dorylaimia</taxon>
        <taxon>Trichinellida</taxon>
        <taxon>Trichinellidae</taxon>
        <taxon>Trichinella</taxon>
    </lineage>
</organism>
<dbReference type="EMBL" id="JYDI01000009">
    <property type="protein sequence ID" value="KRY59950.1"/>
    <property type="molecule type" value="Genomic_DNA"/>
</dbReference>
<protein>
    <submittedName>
        <fullName evidence="2">Uncharacterized protein</fullName>
    </submittedName>
</protein>
<feature type="region of interest" description="Disordered" evidence="1">
    <location>
        <begin position="1"/>
        <end position="71"/>
    </location>
</feature>
<accession>A0A0V1DEE5</accession>
<name>A0A0V1DEE5_TRIBR</name>
<evidence type="ECO:0000256" key="1">
    <source>
        <dbReference type="SAM" id="MobiDB-lite"/>
    </source>
</evidence>
<feature type="compositionally biased region" description="Polar residues" evidence="1">
    <location>
        <begin position="61"/>
        <end position="71"/>
    </location>
</feature>
<gene>
    <name evidence="2" type="ORF">T03_17264</name>
</gene>